<keyword evidence="3" id="KW-1185">Reference proteome</keyword>
<comment type="caution">
    <text evidence="2">The sequence shown here is derived from an EMBL/GenBank/DDBJ whole genome shotgun (WGS) entry which is preliminary data.</text>
</comment>
<protein>
    <submittedName>
        <fullName evidence="2">Uncharacterized protein</fullName>
    </submittedName>
</protein>
<evidence type="ECO:0000313" key="3">
    <source>
        <dbReference type="Proteomes" id="UP000499080"/>
    </source>
</evidence>
<accession>A0A4Y2JUA6</accession>
<gene>
    <name evidence="2" type="ORF">AVEN_41612_1</name>
</gene>
<feature type="compositionally biased region" description="Basic and acidic residues" evidence="1">
    <location>
        <begin position="174"/>
        <end position="185"/>
    </location>
</feature>
<reference evidence="2 3" key="1">
    <citation type="journal article" date="2019" name="Sci. Rep.">
        <title>Orb-weaving spider Araneus ventricosus genome elucidates the spidroin gene catalogue.</title>
        <authorList>
            <person name="Kono N."/>
            <person name="Nakamura H."/>
            <person name="Ohtoshi R."/>
            <person name="Moran D.A.P."/>
            <person name="Shinohara A."/>
            <person name="Yoshida Y."/>
            <person name="Fujiwara M."/>
            <person name="Mori M."/>
            <person name="Tomita M."/>
            <person name="Arakawa K."/>
        </authorList>
    </citation>
    <scope>NUCLEOTIDE SEQUENCE [LARGE SCALE GENOMIC DNA]</scope>
</reference>
<organism evidence="2 3">
    <name type="scientific">Araneus ventricosus</name>
    <name type="common">Orbweaver spider</name>
    <name type="synonym">Epeira ventricosa</name>
    <dbReference type="NCBI Taxonomy" id="182803"/>
    <lineage>
        <taxon>Eukaryota</taxon>
        <taxon>Metazoa</taxon>
        <taxon>Ecdysozoa</taxon>
        <taxon>Arthropoda</taxon>
        <taxon>Chelicerata</taxon>
        <taxon>Arachnida</taxon>
        <taxon>Araneae</taxon>
        <taxon>Araneomorphae</taxon>
        <taxon>Entelegynae</taxon>
        <taxon>Araneoidea</taxon>
        <taxon>Araneidae</taxon>
        <taxon>Araneus</taxon>
    </lineage>
</organism>
<evidence type="ECO:0000313" key="2">
    <source>
        <dbReference type="EMBL" id="GBM93544.1"/>
    </source>
</evidence>
<evidence type="ECO:0000256" key="1">
    <source>
        <dbReference type="SAM" id="MobiDB-lite"/>
    </source>
</evidence>
<dbReference type="Proteomes" id="UP000499080">
    <property type="component" value="Unassembled WGS sequence"/>
</dbReference>
<dbReference type="OrthoDB" id="10344509at2759"/>
<feature type="region of interest" description="Disordered" evidence="1">
    <location>
        <begin position="160"/>
        <end position="185"/>
    </location>
</feature>
<name>A0A4Y2JUA6_ARAVE</name>
<dbReference type="AlphaFoldDB" id="A0A4Y2JUA6"/>
<sequence length="203" mass="22825">MNSRRFPSPRKPLWELRFTTQTPSLTLARPKIRLARIEPTKPAGAGVVVRVLKKLDFKALFNEANCYPLPLQSWYLNNSFTLYNDHPQLCTKGVESAGALPPRSPRGVLLGGAVVRCDFRFLLRALQDVGYSYFISIKLIEEIRTTAVVSLASHSREENFKSTSSLPPSSGFPPEREMEGRQRDYSVRNICHAPNLDDSVSFG</sequence>
<dbReference type="EMBL" id="BGPR01003882">
    <property type="protein sequence ID" value="GBM93544.1"/>
    <property type="molecule type" value="Genomic_DNA"/>
</dbReference>
<proteinExistence type="predicted"/>